<reference evidence="3" key="2">
    <citation type="submission" date="2023-01" db="EMBL/GenBank/DDBJ databases">
        <authorList>
            <person name="Sun Q."/>
            <person name="Evtushenko L."/>
        </authorList>
    </citation>
    <scope>NUCLEOTIDE SEQUENCE</scope>
    <source>
        <strain evidence="3">VKM B-2935</strain>
    </source>
</reference>
<dbReference type="InterPro" id="IPR029058">
    <property type="entry name" value="AB_hydrolase_fold"/>
</dbReference>
<evidence type="ECO:0000313" key="4">
    <source>
        <dbReference type="Proteomes" id="UP001143328"/>
    </source>
</evidence>
<dbReference type="NCBIfam" id="NF005757">
    <property type="entry name" value="PRK07581.1"/>
    <property type="match status" value="1"/>
</dbReference>
<sequence>MTHAYYNPEHHGAYELIGIGDLALASGATLRDCRLAVALHGQLNSAKDNAILIPTWYSGTSKIIEDVFIGAGRAIDPAKYFIIVVNQLGNGLSSSPHNTAGPHARAGFPSIAIADDVSAQHRLLTEHLGINSLALVMGGSMGAQQAYEWAVRYPSMVHRLAAIAGSARTSEVNQLIADAIMHGLRTDPGFAGGNYADSTAVSEGLKQHARLMTLHGLSADFFEQRHYQAMGFATVADFVEGFMTPYFAPMDPNALITMLEKWRGADVGHGCGGDLAAALGRITAKTLVLPITQDLYFPPAICHCDAQLIAQTRFTSIDSPFGHLALFGADASWLQQVDAELTALLR</sequence>
<dbReference type="PANTHER" id="PTHR32268:SF15">
    <property type="entry name" value="HOMOSERINE ACETYLTRANSFERASE FAMILY PROTEIN (AFU_ORTHOLOGUE AFUA_1G15350)"/>
    <property type="match status" value="1"/>
</dbReference>
<evidence type="ECO:0000256" key="1">
    <source>
        <dbReference type="PIRSR" id="PIRSR000443-1"/>
    </source>
</evidence>
<dbReference type="Pfam" id="PF00561">
    <property type="entry name" value="Abhydrolase_1"/>
    <property type="match status" value="1"/>
</dbReference>
<comment type="caution">
    <text evidence="3">The sequence shown here is derived from an EMBL/GenBank/DDBJ whole genome shotgun (WGS) entry which is preliminary data.</text>
</comment>
<dbReference type="EMBL" id="BSFN01000017">
    <property type="protein sequence ID" value="GLK91114.1"/>
    <property type="molecule type" value="Genomic_DNA"/>
</dbReference>
<feature type="active site" description="Nucleophile" evidence="1">
    <location>
        <position position="140"/>
    </location>
</feature>
<evidence type="ECO:0000259" key="2">
    <source>
        <dbReference type="Pfam" id="PF00561"/>
    </source>
</evidence>
<dbReference type="Proteomes" id="UP001143328">
    <property type="component" value="Unassembled WGS sequence"/>
</dbReference>
<dbReference type="SUPFAM" id="SSF53474">
    <property type="entry name" value="alpha/beta-Hydrolases"/>
    <property type="match status" value="1"/>
</dbReference>
<dbReference type="PIRSF" id="PIRSF000443">
    <property type="entry name" value="Homoser_Ac_trans"/>
    <property type="match status" value="1"/>
</dbReference>
<dbReference type="InterPro" id="IPR000073">
    <property type="entry name" value="AB_hydrolase_1"/>
</dbReference>
<dbReference type="PANTHER" id="PTHR32268">
    <property type="entry name" value="HOMOSERINE O-ACETYLTRANSFERASE"/>
    <property type="match status" value="1"/>
</dbReference>
<proteinExistence type="predicted"/>
<dbReference type="InterPro" id="IPR008220">
    <property type="entry name" value="HAT_MetX-like"/>
</dbReference>
<reference evidence="3" key="1">
    <citation type="journal article" date="2014" name="Int. J. Syst. Evol. Microbiol.">
        <title>Complete genome sequence of Corynebacterium casei LMG S-19264T (=DSM 44701T), isolated from a smear-ripened cheese.</title>
        <authorList>
            <consortium name="US DOE Joint Genome Institute (JGI-PGF)"/>
            <person name="Walter F."/>
            <person name="Albersmeier A."/>
            <person name="Kalinowski J."/>
            <person name="Ruckert C."/>
        </authorList>
    </citation>
    <scope>NUCLEOTIDE SEQUENCE</scope>
    <source>
        <strain evidence="3">VKM B-2935</strain>
    </source>
</reference>
<organism evidence="3 4">
    <name type="scientific">Pseudomonas turukhanskensis</name>
    <dbReference type="NCBI Taxonomy" id="1806536"/>
    <lineage>
        <taxon>Bacteria</taxon>
        <taxon>Pseudomonadati</taxon>
        <taxon>Pseudomonadota</taxon>
        <taxon>Gammaproteobacteria</taxon>
        <taxon>Pseudomonadales</taxon>
        <taxon>Pseudomonadaceae</taxon>
        <taxon>Pseudomonas</taxon>
    </lineage>
</organism>
<evidence type="ECO:0000313" key="3">
    <source>
        <dbReference type="EMBL" id="GLK91114.1"/>
    </source>
</evidence>
<protein>
    <submittedName>
        <fullName evidence="3">Homoserine O-acetyltransferase</fullName>
    </submittedName>
</protein>
<dbReference type="GO" id="GO:0016747">
    <property type="term" value="F:acyltransferase activity, transferring groups other than amino-acyl groups"/>
    <property type="evidence" value="ECO:0007669"/>
    <property type="project" value="InterPro"/>
</dbReference>
<feature type="active site" evidence="1">
    <location>
        <position position="294"/>
    </location>
</feature>
<feature type="domain" description="AB hydrolase-1" evidence="2">
    <location>
        <begin position="66"/>
        <end position="327"/>
    </location>
</feature>
<dbReference type="RefSeq" id="WP_271197357.1">
    <property type="nucleotide sequence ID" value="NZ_BSFN01000017.1"/>
</dbReference>
<name>A0A9W6KBS8_9PSED</name>
<keyword evidence="4" id="KW-1185">Reference proteome</keyword>
<feature type="active site" evidence="1">
    <location>
        <position position="323"/>
    </location>
</feature>
<accession>A0A9W6KBS8</accession>
<gene>
    <name evidence="3" type="ORF">GCM10017655_41780</name>
</gene>
<dbReference type="AlphaFoldDB" id="A0A9W6KBS8"/>
<dbReference type="Gene3D" id="3.40.50.1820">
    <property type="entry name" value="alpha/beta hydrolase"/>
    <property type="match status" value="1"/>
</dbReference>